<name>A0A1Y2E1Y3_9PEZI</name>
<comment type="caution">
    <text evidence="2">The sequence shown here is derived from an EMBL/GenBank/DDBJ whole genome shotgun (WGS) entry which is preliminary data.</text>
</comment>
<protein>
    <recommendedName>
        <fullName evidence="4">AA1-like domain-containing protein</fullName>
    </recommendedName>
</protein>
<keyword evidence="1" id="KW-0732">Signal</keyword>
<organism evidence="2 3">
    <name type="scientific">Pseudomassariella vexata</name>
    <dbReference type="NCBI Taxonomy" id="1141098"/>
    <lineage>
        <taxon>Eukaryota</taxon>
        <taxon>Fungi</taxon>
        <taxon>Dikarya</taxon>
        <taxon>Ascomycota</taxon>
        <taxon>Pezizomycotina</taxon>
        <taxon>Sordariomycetes</taxon>
        <taxon>Xylariomycetidae</taxon>
        <taxon>Amphisphaeriales</taxon>
        <taxon>Pseudomassariaceae</taxon>
        <taxon>Pseudomassariella</taxon>
    </lineage>
</organism>
<keyword evidence="3" id="KW-1185">Reference proteome</keyword>
<dbReference type="AlphaFoldDB" id="A0A1Y2E1Y3"/>
<feature type="chain" id="PRO_5012214887" description="AA1-like domain-containing protein" evidence="1">
    <location>
        <begin position="20"/>
        <end position="135"/>
    </location>
</feature>
<proteinExistence type="predicted"/>
<dbReference type="InParanoid" id="A0A1Y2E1Y3"/>
<dbReference type="Proteomes" id="UP000193689">
    <property type="component" value="Unassembled WGS sequence"/>
</dbReference>
<reference evidence="2 3" key="1">
    <citation type="submission" date="2016-07" db="EMBL/GenBank/DDBJ databases">
        <title>Pervasive Adenine N6-methylation of Active Genes in Fungi.</title>
        <authorList>
            <consortium name="DOE Joint Genome Institute"/>
            <person name="Mondo S.J."/>
            <person name="Dannebaum R.O."/>
            <person name="Kuo R.C."/>
            <person name="Labutti K."/>
            <person name="Haridas S."/>
            <person name="Kuo A."/>
            <person name="Salamov A."/>
            <person name="Ahrendt S.R."/>
            <person name="Lipzen A."/>
            <person name="Sullivan W."/>
            <person name="Andreopoulos W.B."/>
            <person name="Clum A."/>
            <person name="Lindquist E."/>
            <person name="Daum C."/>
            <person name="Ramamoorthy G.K."/>
            <person name="Gryganskyi A."/>
            <person name="Culley D."/>
            <person name="Magnuson J.K."/>
            <person name="James T.Y."/>
            <person name="O'Malley M.A."/>
            <person name="Stajich J.E."/>
            <person name="Spatafora J.W."/>
            <person name="Visel A."/>
            <person name="Grigoriev I.V."/>
        </authorList>
    </citation>
    <scope>NUCLEOTIDE SEQUENCE [LARGE SCALE GENOMIC DNA]</scope>
    <source>
        <strain evidence="2 3">CBS 129021</strain>
    </source>
</reference>
<dbReference type="GeneID" id="63774564"/>
<evidence type="ECO:0000313" key="2">
    <source>
        <dbReference type="EMBL" id="ORY65550.1"/>
    </source>
</evidence>
<evidence type="ECO:0008006" key="4">
    <source>
        <dbReference type="Google" id="ProtNLM"/>
    </source>
</evidence>
<accession>A0A1Y2E1Y3</accession>
<gene>
    <name evidence="2" type="ORF">BCR38DRAFT_409237</name>
</gene>
<feature type="signal peptide" evidence="1">
    <location>
        <begin position="1"/>
        <end position="19"/>
    </location>
</feature>
<sequence>MRSSTFISMVAAFAGAAVASPVTRAADYGSWNVTVSGSSAASGYRWEEVTFTYSLTNTTSSCDWLYDPTVHAEKTTCDDPTLSYTWSDFSKSSITVHQTVNDVALSGSAAISVATGLYGSGRGWAGNTIVEASPA</sequence>
<dbReference type="EMBL" id="MCFJ01000006">
    <property type="protein sequence ID" value="ORY65550.1"/>
    <property type="molecule type" value="Genomic_DNA"/>
</dbReference>
<dbReference type="OrthoDB" id="4790132at2759"/>
<evidence type="ECO:0000313" key="3">
    <source>
        <dbReference type="Proteomes" id="UP000193689"/>
    </source>
</evidence>
<dbReference type="RefSeq" id="XP_040716702.1">
    <property type="nucleotide sequence ID" value="XM_040858352.1"/>
</dbReference>
<evidence type="ECO:0000256" key="1">
    <source>
        <dbReference type="SAM" id="SignalP"/>
    </source>
</evidence>